<feature type="region of interest" description="Disordered" evidence="4">
    <location>
        <begin position="100"/>
        <end position="141"/>
    </location>
</feature>
<organism evidence="6 7">
    <name type="scientific">Takifugu flavidus</name>
    <name type="common">sansaifugu</name>
    <dbReference type="NCBI Taxonomy" id="433684"/>
    <lineage>
        <taxon>Eukaryota</taxon>
        <taxon>Metazoa</taxon>
        <taxon>Chordata</taxon>
        <taxon>Craniata</taxon>
        <taxon>Vertebrata</taxon>
        <taxon>Euteleostomi</taxon>
        <taxon>Actinopterygii</taxon>
        <taxon>Neopterygii</taxon>
        <taxon>Teleostei</taxon>
        <taxon>Neoteleostei</taxon>
        <taxon>Acanthomorphata</taxon>
        <taxon>Eupercaria</taxon>
        <taxon>Tetraodontiformes</taxon>
        <taxon>Tetradontoidea</taxon>
        <taxon>Tetraodontidae</taxon>
        <taxon>Takifugu</taxon>
    </lineage>
</organism>
<dbReference type="InterPro" id="IPR018490">
    <property type="entry name" value="cNMP-bd_dom_sf"/>
</dbReference>
<dbReference type="InterPro" id="IPR000595">
    <property type="entry name" value="cNMP-bd_dom"/>
</dbReference>
<keyword evidence="6" id="KW-0418">Kinase</keyword>
<dbReference type="Proteomes" id="UP000324091">
    <property type="component" value="Chromosome 11"/>
</dbReference>
<dbReference type="GO" id="GO:0005829">
    <property type="term" value="C:cytosol"/>
    <property type="evidence" value="ECO:0007669"/>
    <property type="project" value="TreeGrafter"/>
</dbReference>
<evidence type="ECO:0000256" key="4">
    <source>
        <dbReference type="SAM" id="MobiDB-lite"/>
    </source>
</evidence>
<accession>A0A5C6PHL7</accession>
<evidence type="ECO:0000256" key="2">
    <source>
        <dbReference type="ARBA" id="ARBA00022566"/>
    </source>
</evidence>
<keyword evidence="7" id="KW-1185">Reference proteome</keyword>
<comment type="similarity">
    <text evidence="1">Belongs to the cAMP-dependent kinase regulatory chain family.</text>
</comment>
<feature type="domain" description="Cyclic nucleotide-binding" evidence="5">
    <location>
        <begin position="27"/>
        <end position="100"/>
    </location>
</feature>
<feature type="compositionally biased region" description="Basic and acidic residues" evidence="4">
    <location>
        <begin position="100"/>
        <end position="129"/>
    </location>
</feature>
<evidence type="ECO:0000256" key="3">
    <source>
        <dbReference type="ARBA" id="ARBA00023149"/>
    </source>
</evidence>
<dbReference type="GO" id="GO:0016301">
    <property type="term" value="F:kinase activity"/>
    <property type="evidence" value="ECO:0007669"/>
    <property type="project" value="UniProtKB-KW"/>
</dbReference>
<evidence type="ECO:0000259" key="5">
    <source>
        <dbReference type="PROSITE" id="PS50042"/>
    </source>
</evidence>
<dbReference type="GO" id="GO:0004862">
    <property type="term" value="F:cAMP-dependent protein kinase inhibitor activity"/>
    <property type="evidence" value="ECO:0007669"/>
    <property type="project" value="TreeGrafter"/>
</dbReference>
<dbReference type="CDD" id="cd00038">
    <property type="entry name" value="CAP_ED"/>
    <property type="match status" value="1"/>
</dbReference>
<keyword evidence="2" id="KW-0116">cAMP-binding</keyword>
<dbReference type="PANTHER" id="PTHR11635">
    <property type="entry name" value="CAMP-DEPENDENT PROTEIN KINASE REGULATORY CHAIN"/>
    <property type="match status" value="1"/>
</dbReference>
<dbReference type="Pfam" id="PF00027">
    <property type="entry name" value="cNMP_binding"/>
    <property type="match status" value="1"/>
</dbReference>
<dbReference type="GO" id="GO:0030552">
    <property type="term" value="F:cAMP binding"/>
    <property type="evidence" value="ECO:0007669"/>
    <property type="project" value="UniProtKB-KW"/>
</dbReference>
<dbReference type="AlphaFoldDB" id="A0A5C6PHL7"/>
<dbReference type="PROSITE" id="PS00889">
    <property type="entry name" value="CNMP_BINDING_2"/>
    <property type="match status" value="1"/>
</dbReference>
<dbReference type="GO" id="GO:0034236">
    <property type="term" value="F:protein kinase A catalytic subunit binding"/>
    <property type="evidence" value="ECO:0007669"/>
    <property type="project" value="TreeGrafter"/>
</dbReference>
<dbReference type="PROSITE" id="PS50042">
    <property type="entry name" value="CNMP_BINDING_3"/>
    <property type="match status" value="1"/>
</dbReference>
<keyword evidence="3" id="KW-0114">cAMP</keyword>
<dbReference type="Gene3D" id="2.60.120.10">
    <property type="entry name" value="Jelly Rolls"/>
    <property type="match status" value="1"/>
</dbReference>
<evidence type="ECO:0000313" key="6">
    <source>
        <dbReference type="EMBL" id="TWW77897.1"/>
    </source>
</evidence>
<keyword evidence="6" id="KW-0808">Transferase</keyword>
<dbReference type="SUPFAM" id="SSF51206">
    <property type="entry name" value="cAMP-binding domain-like"/>
    <property type="match status" value="1"/>
</dbReference>
<dbReference type="PANTHER" id="PTHR11635:SF152">
    <property type="entry name" value="CAMP-DEPENDENT PROTEIN KINASE TYPE I REGULATORY SUBUNIT-RELATED"/>
    <property type="match status" value="1"/>
</dbReference>
<dbReference type="GO" id="GO:0005952">
    <property type="term" value="C:cAMP-dependent protein kinase complex"/>
    <property type="evidence" value="ECO:0007669"/>
    <property type="project" value="InterPro"/>
</dbReference>
<comment type="caution">
    <text evidence="6">The sequence shown here is derived from an EMBL/GenBank/DDBJ whole genome shotgun (WGS) entry which is preliminary data.</text>
</comment>
<evidence type="ECO:0000313" key="7">
    <source>
        <dbReference type="Proteomes" id="UP000324091"/>
    </source>
</evidence>
<keyword evidence="2" id="KW-0547">Nucleotide-binding</keyword>
<proteinExistence type="inferred from homology"/>
<sequence>MRSDVVQAPKVLHGHQDPSALGIIWREGLLEVIQNGKLLGEMHAGTAFGELAILYNCKRTATVKALSEAHIWALDRQMFQTIMRQTTQARHEEYFSFLRSGERRGEERRGEERRGEEREERREERRGEAGRALAYNSTAKM</sequence>
<dbReference type="InterPro" id="IPR014710">
    <property type="entry name" value="RmlC-like_jellyroll"/>
</dbReference>
<dbReference type="InterPro" id="IPR050503">
    <property type="entry name" value="cAMP-dep_PK_reg_su-like"/>
</dbReference>
<dbReference type="InterPro" id="IPR018488">
    <property type="entry name" value="cNMP-bd_CS"/>
</dbReference>
<dbReference type="EMBL" id="RHFK02000003">
    <property type="protein sequence ID" value="TWW77897.1"/>
    <property type="molecule type" value="Genomic_DNA"/>
</dbReference>
<reference evidence="6 7" key="1">
    <citation type="submission" date="2019-04" db="EMBL/GenBank/DDBJ databases">
        <title>Chromosome genome assembly for Takifugu flavidus.</title>
        <authorList>
            <person name="Xiao S."/>
        </authorList>
    </citation>
    <scope>NUCLEOTIDE SEQUENCE [LARGE SCALE GENOMIC DNA]</scope>
    <source>
        <strain evidence="6">HTHZ2018</strain>
        <tissue evidence="6">Muscle</tissue>
    </source>
</reference>
<name>A0A5C6PHL7_9TELE</name>
<protein>
    <submittedName>
        <fullName evidence="6">cGMP-dependent protein kinase 2</fullName>
    </submittedName>
</protein>
<gene>
    <name evidence="6" type="ORF">D4764_11G0000180</name>
</gene>
<evidence type="ECO:0000256" key="1">
    <source>
        <dbReference type="ARBA" id="ARBA00005753"/>
    </source>
</evidence>